<dbReference type="Pfam" id="PF00098">
    <property type="entry name" value="zf-CCHC"/>
    <property type="match status" value="1"/>
</dbReference>
<keyword evidence="1" id="KW-0863">Zinc-finger</keyword>
<protein>
    <recommendedName>
        <fullName evidence="2">CCHC-type domain-containing protein</fullName>
    </recommendedName>
</protein>
<sequence length="111" mass="12985">MYKDFAPIKKINLGWERVPVREYIRPLQCYKCGKFGHQAKNCSEDKEVCTKCGGHDHRWNNCKMQPKCINCHHNNVKNKSTLDTSHSCTEKSCPSYLREIKFITNKTDYGQ</sequence>
<dbReference type="SUPFAM" id="SSF57756">
    <property type="entry name" value="Retrovirus zinc finger-like domains"/>
    <property type="match status" value="1"/>
</dbReference>
<dbReference type="Gene3D" id="4.10.60.10">
    <property type="entry name" value="Zinc finger, CCHC-type"/>
    <property type="match status" value="1"/>
</dbReference>
<dbReference type="GO" id="GO:0008270">
    <property type="term" value="F:zinc ion binding"/>
    <property type="evidence" value="ECO:0007669"/>
    <property type="project" value="UniProtKB-KW"/>
</dbReference>
<reference evidence="3 4" key="1">
    <citation type="submission" date="2021-06" db="EMBL/GenBank/DDBJ databases">
        <title>Caerostris darwini draft genome.</title>
        <authorList>
            <person name="Kono N."/>
            <person name="Arakawa K."/>
        </authorList>
    </citation>
    <scope>NUCLEOTIDE SEQUENCE [LARGE SCALE GENOMIC DNA]</scope>
</reference>
<organism evidence="3 4">
    <name type="scientific">Caerostris darwini</name>
    <dbReference type="NCBI Taxonomy" id="1538125"/>
    <lineage>
        <taxon>Eukaryota</taxon>
        <taxon>Metazoa</taxon>
        <taxon>Ecdysozoa</taxon>
        <taxon>Arthropoda</taxon>
        <taxon>Chelicerata</taxon>
        <taxon>Arachnida</taxon>
        <taxon>Araneae</taxon>
        <taxon>Araneomorphae</taxon>
        <taxon>Entelegynae</taxon>
        <taxon>Araneoidea</taxon>
        <taxon>Araneidae</taxon>
        <taxon>Caerostris</taxon>
    </lineage>
</organism>
<dbReference type="InterPro" id="IPR001878">
    <property type="entry name" value="Znf_CCHC"/>
</dbReference>
<proteinExistence type="predicted"/>
<dbReference type="Proteomes" id="UP001054837">
    <property type="component" value="Unassembled WGS sequence"/>
</dbReference>
<keyword evidence="4" id="KW-1185">Reference proteome</keyword>
<dbReference type="PROSITE" id="PS50158">
    <property type="entry name" value="ZF_CCHC"/>
    <property type="match status" value="1"/>
</dbReference>
<dbReference type="EMBL" id="BPLQ01002024">
    <property type="protein sequence ID" value="GIX87692.1"/>
    <property type="molecule type" value="Genomic_DNA"/>
</dbReference>
<dbReference type="InterPro" id="IPR036875">
    <property type="entry name" value="Znf_CCHC_sf"/>
</dbReference>
<feature type="domain" description="CCHC-type" evidence="2">
    <location>
        <begin position="29"/>
        <end position="44"/>
    </location>
</feature>
<evidence type="ECO:0000313" key="4">
    <source>
        <dbReference type="Proteomes" id="UP001054837"/>
    </source>
</evidence>
<dbReference type="SMART" id="SM00343">
    <property type="entry name" value="ZnF_C2HC"/>
    <property type="match status" value="2"/>
</dbReference>
<keyword evidence="1" id="KW-0479">Metal-binding</keyword>
<gene>
    <name evidence="3" type="ORF">CDAR_616951</name>
</gene>
<dbReference type="AlphaFoldDB" id="A0AAV4NS79"/>
<evidence type="ECO:0000313" key="3">
    <source>
        <dbReference type="EMBL" id="GIX87692.1"/>
    </source>
</evidence>
<keyword evidence="1" id="KW-0862">Zinc</keyword>
<dbReference type="GO" id="GO:0003676">
    <property type="term" value="F:nucleic acid binding"/>
    <property type="evidence" value="ECO:0007669"/>
    <property type="project" value="InterPro"/>
</dbReference>
<evidence type="ECO:0000259" key="2">
    <source>
        <dbReference type="PROSITE" id="PS50158"/>
    </source>
</evidence>
<comment type="caution">
    <text evidence="3">The sequence shown here is derived from an EMBL/GenBank/DDBJ whole genome shotgun (WGS) entry which is preliminary data.</text>
</comment>
<evidence type="ECO:0000256" key="1">
    <source>
        <dbReference type="PROSITE-ProRule" id="PRU00047"/>
    </source>
</evidence>
<name>A0AAV4NS79_9ARAC</name>
<accession>A0AAV4NS79</accession>